<dbReference type="VEuPathDB" id="PlasmoDB:PmUG01_06015200"/>
<name>A0A1C3KAZ2_PLAMA</name>
<evidence type="ECO:0000313" key="1">
    <source>
        <dbReference type="EMBL" id="SBT70719.1"/>
    </source>
</evidence>
<dbReference type="Proteomes" id="UP000219799">
    <property type="component" value="Chromosome 6"/>
</dbReference>
<gene>
    <name evidence="1" type="primary">PmlGA01_060009200</name>
    <name evidence="1" type="ORF">PMLGA01_060009200</name>
</gene>
<sequence>MYDECALTNDFFETIENINTKVFEKYNNLKDVSENLIDIINRADFEKRINNLLNLNDKNSHLIDKFKKKSEDCIRQCRKFETT</sequence>
<evidence type="ECO:0000313" key="2">
    <source>
        <dbReference type="Proteomes" id="UP000219799"/>
    </source>
</evidence>
<organism evidence="1 2">
    <name type="scientific">Plasmodium malariae</name>
    <dbReference type="NCBI Taxonomy" id="5858"/>
    <lineage>
        <taxon>Eukaryota</taxon>
        <taxon>Sar</taxon>
        <taxon>Alveolata</taxon>
        <taxon>Apicomplexa</taxon>
        <taxon>Aconoidasida</taxon>
        <taxon>Haemosporida</taxon>
        <taxon>Plasmodiidae</taxon>
        <taxon>Plasmodium</taxon>
        <taxon>Plasmodium (Plasmodium)</taxon>
    </lineage>
</organism>
<dbReference type="EMBL" id="LT594494">
    <property type="protein sequence ID" value="SBT70719.1"/>
    <property type="molecule type" value="Genomic_DNA"/>
</dbReference>
<dbReference type="AlphaFoldDB" id="A0A1C3KAZ2"/>
<protein>
    <submittedName>
        <fullName evidence="1">Uncharacterized protein</fullName>
    </submittedName>
</protein>
<proteinExistence type="predicted"/>
<reference evidence="1 2" key="1">
    <citation type="submission" date="2016-06" db="EMBL/GenBank/DDBJ databases">
        <authorList>
            <consortium name="Pathogen Informatics"/>
        </authorList>
    </citation>
    <scope>NUCLEOTIDE SEQUENCE [LARGE SCALE GENOMIC DNA]</scope>
    <source>
        <strain evidence="1">PmlGA01</strain>
    </source>
</reference>
<accession>A0A1C3KAZ2</accession>